<proteinExistence type="inferred from homology"/>
<gene>
    <name evidence="2" type="ORF">VPK24_03405</name>
</gene>
<dbReference type="PROSITE" id="PS51257">
    <property type="entry name" value="PROKAR_LIPOPROTEIN"/>
    <property type="match status" value="1"/>
</dbReference>
<dbReference type="PANTHER" id="PTHR36842">
    <property type="entry name" value="PROTEIN TOLB HOMOLOG"/>
    <property type="match status" value="1"/>
</dbReference>
<reference evidence="3" key="1">
    <citation type="journal article" date="2024" name="Algal Res.">
        <title>Biochemical, toxicological and genomic investigation of a high-biomass producing Limnothrix strain isolated from Italian shallow drinking water reservoir.</title>
        <authorList>
            <person name="Simonazzi M."/>
            <person name="Shishido T.K."/>
            <person name="Delbaje E."/>
            <person name="Wahlsten M."/>
            <person name="Fewer D.P."/>
            <person name="Sivonen K."/>
            <person name="Pezzolesi L."/>
            <person name="Pistocchi R."/>
        </authorList>
    </citation>
    <scope>NUCLEOTIDE SEQUENCE [LARGE SCALE GENOMIC DNA]</scope>
    <source>
        <strain evidence="3">LRLZ20PSL1</strain>
    </source>
</reference>
<dbReference type="Pfam" id="PF07676">
    <property type="entry name" value="PD40"/>
    <property type="match status" value="2"/>
</dbReference>
<comment type="caution">
    <text evidence="2">The sequence shown here is derived from an EMBL/GenBank/DDBJ whole genome shotgun (WGS) entry which is preliminary data.</text>
</comment>
<evidence type="ECO:0000256" key="1">
    <source>
        <dbReference type="ARBA" id="ARBA00009820"/>
    </source>
</evidence>
<dbReference type="RefSeq" id="WP_393010733.1">
    <property type="nucleotide sequence ID" value="NZ_JAZAQF010000017.1"/>
</dbReference>
<dbReference type="PANTHER" id="PTHR36842:SF1">
    <property type="entry name" value="PROTEIN TOLB"/>
    <property type="match status" value="1"/>
</dbReference>
<dbReference type="Proteomes" id="UP001604335">
    <property type="component" value="Unassembled WGS sequence"/>
</dbReference>
<sequence length="179" mass="19838">MSHCRRGRSLLQQLWIASWAIGLVGCASGRTLSFPFDAAGANPNSLNSAFSETSPAVAGRFLVFVSDRRGSQDVLLYDLQERRAIELPELNAFDTIAASPSISSDGRWIAFSASRQGRTDIYLYDRTTNQLRNLTQALQLETRNPQLSADGSRIAFEIERSGQWDIAIYTRDGQPINIP</sequence>
<protein>
    <submittedName>
        <fullName evidence="2">Tol biopolymer transporter periplasmic protein</fullName>
    </submittedName>
</protein>
<keyword evidence="3" id="KW-1185">Reference proteome</keyword>
<name>A0ABW7C645_9CYAN</name>
<organism evidence="2 3">
    <name type="scientific">Limnothrix redekei LRLZ20PSL1</name>
    <dbReference type="NCBI Taxonomy" id="3112953"/>
    <lineage>
        <taxon>Bacteria</taxon>
        <taxon>Bacillati</taxon>
        <taxon>Cyanobacteriota</taxon>
        <taxon>Cyanophyceae</taxon>
        <taxon>Pseudanabaenales</taxon>
        <taxon>Pseudanabaenaceae</taxon>
        <taxon>Limnothrix</taxon>
    </lineage>
</organism>
<comment type="similarity">
    <text evidence="1">Belongs to the TolB family.</text>
</comment>
<dbReference type="Gene3D" id="2.120.10.30">
    <property type="entry name" value="TolB, C-terminal domain"/>
    <property type="match status" value="1"/>
</dbReference>
<dbReference type="EMBL" id="JAZAQF010000017">
    <property type="protein sequence ID" value="MFG3816672.1"/>
    <property type="molecule type" value="Genomic_DNA"/>
</dbReference>
<dbReference type="InterPro" id="IPR011659">
    <property type="entry name" value="WD40"/>
</dbReference>
<dbReference type="SUPFAM" id="SSF69304">
    <property type="entry name" value="Tricorn protease N-terminal domain"/>
    <property type="match status" value="1"/>
</dbReference>
<dbReference type="InterPro" id="IPR011042">
    <property type="entry name" value="6-blade_b-propeller_TolB-like"/>
</dbReference>
<evidence type="ECO:0000313" key="3">
    <source>
        <dbReference type="Proteomes" id="UP001604335"/>
    </source>
</evidence>
<accession>A0ABW7C645</accession>
<evidence type="ECO:0000313" key="2">
    <source>
        <dbReference type="EMBL" id="MFG3816672.1"/>
    </source>
</evidence>